<keyword evidence="4" id="KW-1185">Reference proteome</keyword>
<feature type="compositionally biased region" description="Basic residues" evidence="1">
    <location>
        <begin position="113"/>
        <end position="124"/>
    </location>
</feature>
<feature type="compositionally biased region" description="Acidic residues" evidence="1">
    <location>
        <begin position="91"/>
        <end position="105"/>
    </location>
</feature>
<evidence type="ECO:0000313" key="4">
    <source>
        <dbReference type="Proteomes" id="UP001159427"/>
    </source>
</evidence>
<dbReference type="PANTHER" id="PTHR15361">
    <property type="entry name" value="RAD51/NUKS-INTERACTING PROTEIN"/>
    <property type="match status" value="1"/>
</dbReference>
<feature type="compositionally biased region" description="Acidic residues" evidence="1">
    <location>
        <begin position="183"/>
        <end position="194"/>
    </location>
</feature>
<dbReference type="InterPro" id="IPR031419">
    <property type="entry name" value="RAD51_interact"/>
</dbReference>
<evidence type="ECO:0000313" key="3">
    <source>
        <dbReference type="EMBL" id="CAH3020259.1"/>
    </source>
</evidence>
<feature type="compositionally biased region" description="Basic and acidic residues" evidence="1">
    <location>
        <begin position="125"/>
        <end position="151"/>
    </location>
</feature>
<protein>
    <recommendedName>
        <fullName evidence="2">RAD51 interacting motif domain-containing protein</fullName>
    </recommendedName>
</protein>
<gene>
    <name evidence="3" type="ORF">PEVE_00006386</name>
</gene>
<name>A0ABN8LX19_9CNID</name>
<feature type="compositionally biased region" description="Acidic residues" evidence="1">
    <location>
        <begin position="260"/>
        <end position="301"/>
    </location>
</feature>
<comment type="caution">
    <text evidence="3">The sequence shown here is derived from an EMBL/GenBank/DDBJ whole genome shotgun (WGS) entry which is preliminary data.</text>
</comment>
<evidence type="ECO:0000256" key="1">
    <source>
        <dbReference type="SAM" id="MobiDB-lite"/>
    </source>
</evidence>
<reference evidence="3 4" key="1">
    <citation type="submission" date="2022-05" db="EMBL/GenBank/DDBJ databases">
        <authorList>
            <consortium name="Genoscope - CEA"/>
            <person name="William W."/>
        </authorList>
    </citation>
    <scope>NUCLEOTIDE SEQUENCE [LARGE SCALE GENOMIC DNA]</scope>
</reference>
<accession>A0ABN8LX19</accession>
<sequence>MPDPFNLDIRKRLTAERIYRRNYCFGANSFSRTIHAIYYSTFKNIFLTTSRRTNYFYWIFSSSSVSYPGMSLGRRSDRVRTKVDYSKFCEEEGESTNNSDDDFQDDTGPAPVKKAKTATKTKAKTKQEVTKSKTKDSGNLKRKERLSRDEKLYQKDLEAALQASIRESQLSSAGNDSSSNANDEGEGDISDEEELRPSKPKKARLLPSSDTEDNNKENTGDGSGTNFERKSPSEEDDSSNDEVKPKQRSAINKTDAMKEDLDEEVQGEEVEPNQDSDFELSEELSDADNESDDQDDSDFNETEVKKKSKGRGRGKSTSSPGRPGVKPRTSVTVTPLKMLKGRGKSKGRGSSANSSHSVSSSASNSPSISSTSNQPQQHQLKTTSTSLLRSSPGMGLGGVNIKTSGPPIRIGLSRNVRVKPLHAHVSVQH</sequence>
<proteinExistence type="predicted"/>
<feature type="region of interest" description="Disordered" evidence="1">
    <location>
        <begin position="89"/>
        <end position="151"/>
    </location>
</feature>
<feature type="compositionally biased region" description="Low complexity" evidence="1">
    <location>
        <begin position="171"/>
        <end position="182"/>
    </location>
</feature>
<feature type="compositionally biased region" description="Low complexity" evidence="1">
    <location>
        <begin position="350"/>
        <end position="373"/>
    </location>
</feature>
<dbReference type="InterPro" id="IPR052003">
    <property type="entry name" value="HR_DNA-Binding_Protein"/>
</dbReference>
<organism evidence="3 4">
    <name type="scientific">Porites evermanni</name>
    <dbReference type="NCBI Taxonomy" id="104178"/>
    <lineage>
        <taxon>Eukaryota</taxon>
        <taxon>Metazoa</taxon>
        <taxon>Cnidaria</taxon>
        <taxon>Anthozoa</taxon>
        <taxon>Hexacorallia</taxon>
        <taxon>Scleractinia</taxon>
        <taxon>Fungiina</taxon>
        <taxon>Poritidae</taxon>
        <taxon>Porites</taxon>
    </lineage>
</organism>
<dbReference type="EMBL" id="CALNXI010000141">
    <property type="protein sequence ID" value="CAH3020259.1"/>
    <property type="molecule type" value="Genomic_DNA"/>
</dbReference>
<dbReference type="Proteomes" id="UP001159427">
    <property type="component" value="Unassembled WGS sequence"/>
</dbReference>
<feature type="compositionally biased region" description="Low complexity" evidence="1">
    <location>
        <begin position="315"/>
        <end position="324"/>
    </location>
</feature>
<dbReference type="PANTHER" id="PTHR15361:SF5">
    <property type="entry name" value="C3H1-TYPE DOMAIN-CONTAINING PROTEIN"/>
    <property type="match status" value="1"/>
</dbReference>
<feature type="domain" description="RAD51 interacting motif" evidence="2">
    <location>
        <begin position="390"/>
        <end position="424"/>
    </location>
</feature>
<feature type="compositionally biased region" description="Low complexity" evidence="1">
    <location>
        <begin position="380"/>
        <end position="391"/>
    </location>
</feature>
<dbReference type="Pfam" id="PF15696">
    <property type="entry name" value="RAD51_interact"/>
    <property type="match status" value="1"/>
</dbReference>
<feature type="region of interest" description="Disordered" evidence="1">
    <location>
        <begin position="167"/>
        <end position="407"/>
    </location>
</feature>
<evidence type="ECO:0000259" key="2">
    <source>
        <dbReference type="Pfam" id="PF15696"/>
    </source>
</evidence>